<proteinExistence type="predicted"/>
<evidence type="ECO:0000256" key="2">
    <source>
        <dbReference type="PROSITE-ProRule" id="PRU00497"/>
    </source>
</evidence>
<feature type="compositionally biased region" description="Basic and acidic residues" evidence="3">
    <location>
        <begin position="46"/>
        <end position="55"/>
    </location>
</feature>
<reference evidence="4 5" key="1">
    <citation type="journal article" date="2015" name="Nat. Commun.">
        <title>Lucilia cuprina genome unlocks parasitic fly biology to underpin future interventions.</title>
        <authorList>
            <person name="Anstead C.A."/>
            <person name="Korhonen P.K."/>
            <person name="Young N.D."/>
            <person name="Hall R.S."/>
            <person name="Jex A.R."/>
            <person name="Murali S.C."/>
            <person name="Hughes D.S."/>
            <person name="Lee S.F."/>
            <person name="Perry T."/>
            <person name="Stroehlein A.J."/>
            <person name="Ansell B.R."/>
            <person name="Breugelmans B."/>
            <person name="Hofmann A."/>
            <person name="Qu J."/>
            <person name="Dugan S."/>
            <person name="Lee S.L."/>
            <person name="Chao H."/>
            <person name="Dinh H."/>
            <person name="Han Y."/>
            <person name="Doddapaneni H.V."/>
            <person name="Worley K.C."/>
            <person name="Muzny D.M."/>
            <person name="Ioannidis P."/>
            <person name="Waterhouse R.M."/>
            <person name="Zdobnov E.M."/>
            <person name="James P.J."/>
            <person name="Bagnall N.H."/>
            <person name="Kotze A.C."/>
            <person name="Gibbs R.A."/>
            <person name="Richards S."/>
            <person name="Batterham P."/>
            <person name="Gasser R.B."/>
        </authorList>
    </citation>
    <scope>NUCLEOTIDE SEQUENCE [LARGE SCALE GENOMIC DNA]</scope>
    <source>
        <strain evidence="4 5">LS</strain>
        <tissue evidence="4">Full body</tissue>
    </source>
</reference>
<dbReference type="EMBL" id="JRES01000882">
    <property type="protein sequence ID" value="KNC27568.1"/>
    <property type="molecule type" value="Genomic_DNA"/>
</dbReference>
<evidence type="ECO:0000313" key="4">
    <source>
        <dbReference type="EMBL" id="KNC27568.1"/>
    </source>
</evidence>
<feature type="compositionally biased region" description="Polar residues" evidence="3">
    <location>
        <begin position="341"/>
        <end position="350"/>
    </location>
</feature>
<dbReference type="PROSITE" id="PS00233">
    <property type="entry name" value="CHIT_BIND_RR_1"/>
    <property type="match status" value="1"/>
</dbReference>
<dbReference type="InterPro" id="IPR000618">
    <property type="entry name" value="Insect_cuticle"/>
</dbReference>
<evidence type="ECO:0000256" key="1">
    <source>
        <dbReference type="ARBA" id="ARBA00022460"/>
    </source>
</evidence>
<feature type="region of interest" description="Disordered" evidence="3">
    <location>
        <begin position="212"/>
        <end position="400"/>
    </location>
</feature>
<dbReference type="STRING" id="7375.A0A0L0C590"/>
<feature type="compositionally biased region" description="Gly residues" evidence="3">
    <location>
        <begin position="302"/>
        <end position="314"/>
    </location>
</feature>
<dbReference type="OrthoDB" id="8196648at2759"/>
<evidence type="ECO:0008006" key="6">
    <source>
        <dbReference type="Google" id="ProtNLM"/>
    </source>
</evidence>
<dbReference type="PROSITE" id="PS51155">
    <property type="entry name" value="CHIT_BIND_RR_2"/>
    <property type="match status" value="2"/>
</dbReference>
<feature type="compositionally biased region" description="Basic and acidic residues" evidence="3">
    <location>
        <begin position="319"/>
        <end position="338"/>
    </location>
</feature>
<accession>A0A0L0C590</accession>
<dbReference type="Pfam" id="PF00379">
    <property type="entry name" value="Chitin_bind_4"/>
    <property type="match status" value="2"/>
</dbReference>
<organism evidence="4 5">
    <name type="scientific">Lucilia cuprina</name>
    <name type="common">Green bottle fly</name>
    <name type="synonym">Australian sheep blowfly</name>
    <dbReference type="NCBI Taxonomy" id="7375"/>
    <lineage>
        <taxon>Eukaryota</taxon>
        <taxon>Metazoa</taxon>
        <taxon>Ecdysozoa</taxon>
        <taxon>Arthropoda</taxon>
        <taxon>Hexapoda</taxon>
        <taxon>Insecta</taxon>
        <taxon>Pterygota</taxon>
        <taxon>Neoptera</taxon>
        <taxon>Endopterygota</taxon>
        <taxon>Diptera</taxon>
        <taxon>Brachycera</taxon>
        <taxon>Muscomorpha</taxon>
        <taxon>Oestroidea</taxon>
        <taxon>Calliphoridae</taxon>
        <taxon>Luciliinae</taxon>
        <taxon>Lucilia</taxon>
    </lineage>
</organism>
<dbReference type="OMA" id="PLYKAHP"/>
<keyword evidence="1 2" id="KW-0193">Cuticle</keyword>
<dbReference type="GO" id="GO:0008010">
    <property type="term" value="F:structural constituent of chitin-based larval cuticle"/>
    <property type="evidence" value="ECO:0007669"/>
    <property type="project" value="TreeGrafter"/>
</dbReference>
<feature type="region of interest" description="Disordered" evidence="3">
    <location>
        <begin position="1"/>
        <end position="55"/>
    </location>
</feature>
<comment type="caution">
    <text evidence="4">The sequence shown here is derived from an EMBL/GenBank/DDBJ whole genome shotgun (WGS) entry which is preliminary data.</text>
</comment>
<dbReference type="GO" id="GO:0062129">
    <property type="term" value="C:chitin-based extracellular matrix"/>
    <property type="evidence" value="ECO:0007669"/>
    <property type="project" value="TreeGrafter"/>
</dbReference>
<feature type="region of interest" description="Disordered" evidence="3">
    <location>
        <begin position="466"/>
        <end position="492"/>
    </location>
</feature>
<dbReference type="PANTHER" id="PTHR10380:SF235">
    <property type="entry name" value="CUTICULAR PROTEIN 73D, ISOFORM B"/>
    <property type="match status" value="1"/>
</dbReference>
<dbReference type="PANTHER" id="PTHR10380">
    <property type="entry name" value="CUTICLE PROTEIN"/>
    <property type="match status" value="1"/>
</dbReference>
<feature type="compositionally biased region" description="Polar residues" evidence="3">
    <location>
        <begin position="281"/>
        <end position="290"/>
    </location>
</feature>
<dbReference type="AlphaFoldDB" id="A0A0L0C590"/>
<feature type="compositionally biased region" description="Polar residues" evidence="3">
    <location>
        <begin position="357"/>
        <end position="377"/>
    </location>
</feature>
<dbReference type="InterPro" id="IPR050468">
    <property type="entry name" value="Cuticle_Struct_Prot"/>
</dbReference>
<dbReference type="Proteomes" id="UP000037069">
    <property type="component" value="Unassembled WGS sequence"/>
</dbReference>
<sequence length="492" mass="52203">FRVTGPKVHRKTNLDQYPPRAIGSPDDPLADPYDDPSYSFSYRTADQSRSEENDATGRVRGLYSFLDDEGVRHSVRYAAGAGTGFEVTNSVPDNPIDVGYTGPLYKAPPETRGKMTVQRGPDGTYKLLAAGPDHRRAESRSPDGLVRGTYSFLDDKGVQRTVEYIAGAGIGYRVVKNKVGPGTHVNNQVLDFRLNDATFKLANDFGTGAGPGAELGGSSGGSVGGAGGGGGGAGGRRGNKGRIGGGASGTRDYAQSSAGRVDADDNQIANEDDAEGDGATSGRNSGSSGKTKAKENRIGIPKNGGRGGGNGGSTNRGSSTKDRDFMHERGYTRNDGKGRNPANSVKPLNNNKRKPSRGQSTTSSRNRPGSPVSSDGGNYNYDPPGTNSNNYDANDDDYASALPPLVTANHKILEIDRERDWVERHRDSTIIKNVGKWYLGLPPGQSVRAHVQNIDILPLGGRRVPSPSEALRRDELADMTASLESESDPYRS</sequence>
<evidence type="ECO:0000256" key="3">
    <source>
        <dbReference type="SAM" id="MobiDB-lite"/>
    </source>
</evidence>
<dbReference type="InterPro" id="IPR031311">
    <property type="entry name" value="CHIT_BIND_RR_consensus"/>
</dbReference>
<name>A0A0L0C590_LUCCU</name>
<gene>
    <name evidence="4" type="ORF">FF38_05086</name>
</gene>
<evidence type="ECO:0000313" key="5">
    <source>
        <dbReference type="Proteomes" id="UP000037069"/>
    </source>
</evidence>
<protein>
    <recommendedName>
        <fullName evidence="6">Cuticle protein 6</fullName>
    </recommendedName>
</protein>
<feature type="non-terminal residue" evidence="4">
    <location>
        <position position="1"/>
    </location>
</feature>
<keyword evidence="5" id="KW-1185">Reference proteome</keyword>
<feature type="compositionally biased region" description="Gly residues" evidence="3">
    <location>
        <begin position="212"/>
        <end position="248"/>
    </location>
</feature>